<dbReference type="Pfam" id="PF06866">
    <property type="entry name" value="DUF1256"/>
    <property type="match status" value="1"/>
</dbReference>
<dbReference type="GO" id="GO:0006508">
    <property type="term" value="P:proteolysis"/>
    <property type="evidence" value="ECO:0007669"/>
    <property type="project" value="UniProtKB-KW"/>
</dbReference>
<comment type="caution">
    <text evidence="1">The sequence shown here is derived from an EMBL/GenBank/DDBJ whole genome shotgun (WGS) entry which is preliminary data.</text>
</comment>
<organism evidence="1 2">
    <name type="scientific">Bacillus daqingensis</name>
    <dbReference type="NCBI Taxonomy" id="872396"/>
    <lineage>
        <taxon>Bacteria</taxon>
        <taxon>Bacillati</taxon>
        <taxon>Bacillota</taxon>
        <taxon>Bacilli</taxon>
        <taxon>Bacillales</taxon>
        <taxon>Bacillaceae</taxon>
        <taxon>Bacillus</taxon>
    </lineage>
</organism>
<dbReference type="NCBIfam" id="TIGR02841">
    <property type="entry name" value="spore_YyaC"/>
    <property type="match status" value="1"/>
</dbReference>
<reference evidence="2" key="1">
    <citation type="journal article" date="2019" name="Int. J. Syst. Evol. Microbiol.">
        <title>The Global Catalogue of Microorganisms (GCM) 10K type strain sequencing project: providing services to taxonomists for standard genome sequencing and annotation.</title>
        <authorList>
            <consortium name="The Broad Institute Genomics Platform"/>
            <consortium name="The Broad Institute Genome Sequencing Center for Infectious Disease"/>
            <person name="Wu L."/>
            <person name="Ma J."/>
        </authorList>
    </citation>
    <scope>NUCLEOTIDE SEQUENCE [LARGE SCALE GENOMIC DNA]</scope>
    <source>
        <strain evidence="2">JCM 12165</strain>
    </source>
</reference>
<keyword evidence="1" id="KW-0645">Protease</keyword>
<dbReference type="RefSeq" id="WP_377909586.1">
    <property type="nucleotide sequence ID" value="NZ_JBHSGK010000011.1"/>
</dbReference>
<sequence length="208" mass="23156">MSEHLHREQMRYLWDSPTALREMTDFLIRRLAGSTRPVVLVCIGTDRSTGDSLGPLTGTLLKERYLKQMNVYGTLDEPVHAKNLHGVIAGIEAEYDDPFIIAVDACLGRRQNVGTVVVGDGPLYPGSALSRELPPVGNMHITGIVNVAGFMELSVLQNTRLHTVMNIAKLIASAIKYTDWKLHRESEAVHEEHTNVVLFKRNEKTAEV</sequence>
<dbReference type="Proteomes" id="UP001595896">
    <property type="component" value="Unassembled WGS sequence"/>
</dbReference>
<dbReference type="InterPro" id="IPR023430">
    <property type="entry name" value="Pept_HybD-like_dom_sf"/>
</dbReference>
<protein>
    <submittedName>
        <fullName evidence="1">Spore protease YyaC</fullName>
    </submittedName>
</protein>
<keyword evidence="2" id="KW-1185">Reference proteome</keyword>
<dbReference type="SUPFAM" id="SSF53163">
    <property type="entry name" value="HybD-like"/>
    <property type="match status" value="1"/>
</dbReference>
<dbReference type="GO" id="GO:0008233">
    <property type="term" value="F:peptidase activity"/>
    <property type="evidence" value="ECO:0007669"/>
    <property type="project" value="UniProtKB-KW"/>
</dbReference>
<proteinExistence type="predicted"/>
<accession>A0ABV9NWC8</accession>
<name>A0ABV9NWC8_9BACI</name>
<gene>
    <name evidence="1" type="primary">yyaC</name>
    <name evidence="1" type="ORF">ACFO4L_10290</name>
</gene>
<evidence type="ECO:0000313" key="2">
    <source>
        <dbReference type="Proteomes" id="UP001595896"/>
    </source>
</evidence>
<evidence type="ECO:0000313" key="1">
    <source>
        <dbReference type="EMBL" id="MFC4736975.1"/>
    </source>
</evidence>
<dbReference type="EMBL" id="JBHSGK010000011">
    <property type="protein sequence ID" value="MFC4736975.1"/>
    <property type="molecule type" value="Genomic_DNA"/>
</dbReference>
<dbReference type="InterPro" id="IPR009665">
    <property type="entry name" value="YyaC"/>
</dbReference>
<keyword evidence="1" id="KW-0378">Hydrolase</keyword>